<keyword evidence="6" id="KW-0418">Kinase</keyword>
<organism evidence="10 11">
    <name type="scientific">Paracoccus aerius</name>
    <dbReference type="NCBI Taxonomy" id="1915382"/>
    <lineage>
        <taxon>Bacteria</taxon>
        <taxon>Pseudomonadati</taxon>
        <taxon>Pseudomonadota</taxon>
        <taxon>Alphaproteobacteria</taxon>
        <taxon>Rhodobacterales</taxon>
        <taxon>Paracoccaceae</taxon>
        <taxon>Paracoccus</taxon>
    </lineage>
</organism>
<reference evidence="10 11" key="1">
    <citation type="submission" date="2021-01" db="EMBL/GenBank/DDBJ databases">
        <title>011410 draft genome.</title>
        <authorList>
            <person name="Lang L."/>
        </authorList>
    </citation>
    <scope>NUCLEOTIDE SEQUENCE [LARGE SCALE GENOMIC DNA]</scope>
    <source>
        <strain evidence="10 11">KCTC 42845</strain>
    </source>
</reference>
<sequence length="626" mass="69134">MTVKSDPFSASAIAAADAKRLATLKSYEITDTPPERGFDDIVMLATQLCETSVGLVSLIEADRQWFKARLGFEPFETPLDQSVCSHALGSPDLLVIPDLALDERTRHNSLVTSKPFIRFYAGAPLTAPNGQVLGTLCVIDPVPRPQGLTPHQAAGLAALAKLVVDLLELRRITAEQEHHAAALAKSESKWRSLFEDLQEGFMLAEVIRDENGKICNWRYEEVNRAWGDLVGLPVEQSVGRTVRELIPGIEDEWFNRIANVVETGETIRFTRQIGTLDRWYDGVCQPAGGDRFTVIFLEVTEQILAARQLQLSQDRYKTLVENVDVGICIVEMKFDADNTAIDYRIVEGNSAYEQHTGLIGSVGKWVSEIAPGLEPYWFEIYGNVALTGEPACFENKAEVLRARWFEVQAHRVGDPADKLVAILFTDITDRRRAEEERQALSAELSHRLKNTLAMVQAIASQSLRQAETVKEGREAVAARLGALARMQDILTDAPREGAYLRDVLDAAIAPHQSLDGRIQISGPQVRLTPQQVLGISLAVHELSTNAVKYGALTNGTGCIDMRWTCSGSDFRFIWSESNGPLVNAPNRKGFGSRLMEQIVGSYFDGTGAIEYNPAGLRFELVGIVEN</sequence>
<proteinExistence type="predicted"/>
<evidence type="ECO:0000313" key="11">
    <source>
        <dbReference type="Proteomes" id="UP000644749"/>
    </source>
</evidence>
<keyword evidence="4" id="KW-0808">Transferase</keyword>
<dbReference type="Pfam" id="PF07536">
    <property type="entry name" value="HWE_HK"/>
    <property type="match status" value="1"/>
</dbReference>
<comment type="catalytic activity">
    <reaction evidence="1">
        <text>ATP + protein L-histidine = ADP + protein N-phospho-L-histidine.</text>
        <dbReference type="EC" id="2.7.13.3"/>
    </reaction>
</comment>
<dbReference type="InterPro" id="IPR029016">
    <property type="entry name" value="GAF-like_dom_sf"/>
</dbReference>
<dbReference type="Proteomes" id="UP000644749">
    <property type="component" value="Unassembled WGS sequence"/>
</dbReference>
<evidence type="ECO:0000313" key="10">
    <source>
        <dbReference type="EMBL" id="MBL3675781.1"/>
    </source>
</evidence>
<dbReference type="InterPro" id="IPR003018">
    <property type="entry name" value="GAF"/>
</dbReference>
<evidence type="ECO:0000259" key="8">
    <source>
        <dbReference type="SMART" id="SM00065"/>
    </source>
</evidence>
<accession>A0ABS1SAK7</accession>
<evidence type="ECO:0000256" key="7">
    <source>
        <dbReference type="ARBA" id="ARBA00022840"/>
    </source>
</evidence>
<dbReference type="EC" id="2.7.13.3" evidence="2"/>
<dbReference type="EMBL" id="JAESHT010000049">
    <property type="protein sequence ID" value="MBL3675781.1"/>
    <property type="molecule type" value="Genomic_DNA"/>
</dbReference>
<gene>
    <name evidence="10" type="ORF">JL111_20195</name>
</gene>
<dbReference type="PANTHER" id="PTHR41523:SF7">
    <property type="entry name" value="HISTIDINE KINASE"/>
    <property type="match status" value="1"/>
</dbReference>
<dbReference type="SMART" id="SM00065">
    <property type="entry name" value="GAF"/>
    <property type="match status" value="1"/>
</dbReference>
<evidence type="ECO:0000256" key="6">
    <source>
        <dbReference type="ARBA" id="ARBA00022777"/>
    </source>
</evidence>
<feature type="domain" description="GAF" evidence="8">
    <location>
        <begin position="33"/>
        <end position="177"/>
    </location>
</feature>
<dbReference type="RefSeq" id="WP_191313271.1">
    <property type="nucleotide sequence ID" value="NZ_BNCL01000052.1"/>
</dbReference>
<dbReference type="InterPro" id="IPR011102">
    <property type="entry name" value="Sig_transdc_His_kinase_HWE"/>
</dbReference>
<dbReference type="Pfam" id="PF13188">
    <property type="entry name" value="PAS_8"/>
    <property type="match status" value="2"/>
</dbReference>
<dbReference type="InterPro" id="IPR036890">
    <property type="entry name" value="HATPase_C_sf"/>
</dbReference>
<dbReference type="Gene3D" id="3.30.450.20">
    <property type="entry name" value="PAS domain"/>
    <property type="match status" value="2"/>
</dbReference>
<keyword evidence="3" id="KW-0597">Phosphoprotein</keyword>
<evidence type="ECO:0000259" key="9">
    <source>
        <dbReference type="SMART" id="SM00911"/>
    </source>
</evidence>
<evidence type="ECO:0000256" key="3">
    <source>
        <dbReference type="ARBA" id="ARBA00022553"/>
    </source>
</evidence>
<dbReference type="PANTHER" id="PTHR41523">
    <property type="entry name" value="TWO-COMPONENT SYSTEM SENSOR PROTEIN"/>
    <property type="match status" value="1"/>
</dbReference>
<feature type="domain" description="Signal transduction histidine kinase HWE region" evidence="9">
    <location>
        <begin position="443"/>
        <end position="524"/>
    </location>
</feature>
<dbReference type="Gene3D" id="3.30.450.40">
    <property type="match status" value="1"/>
</dbReference>
<dbReference type="Gene3D" id="3.30.565.10">
    <property type="entry name" value="Histidine kinase-like ATPase, C-terminal domain"/>
    <property type="match status" value="1"/>
</dbReference>
<name>A0ABS1SAK7_9RHOB</name>
<dbReference type="InterPro" id="IPR035965">
    <property type="entry name" value="PAS-like_dom_sf"/>
</dbReference>
<protein>
    <recommendedName>
        <fullName evidence="2">histidine kinase</fullName>
        <ecNumber evidence="2">2.7.13.3</ecNumber>
    </recommendedName>
</protein>
<evidence type="ECO:0000256" key="5">
    <source>
        <dbReference type="ARBA" id="ARBA00022741"/>
    </source>
</evidence>
<evidence type="ECO:0000256" key="4">
    <source>
        <dbReference type="ARBA" id="ARBA00022679"/>
    </source>
</evidence>
<dbReference type="Pfam" id="PF01590">
    <property type="entry name" value="GAF"/>
    <property type="match status" value="1"/>
</dbReference>
<dbReference type="SUPFAM" id="SSF55781">
    <property type="entry name" value="GAF domain-like"/>
    <property type="match status" value="1"/>
</dbReference>
<evidence type="ECO:0000256" key="1">
    <source>
        <dbReference type="ARBA" id="ARBA00000085"/>
    </source>
</evidence>
<keyword evidence="5" id="KW-0547">Nucleotide-binding</keyword>
<keyword evidence="7" id="KW-0067">ATP-binding</keyword>
<evidence type="ECO:0000256" key="2">
    <source>
        <dbReference type="ARBA" id="ARBA00012438"/>
    </source>
</evidence>
<dbReference type="InterPro" id="IPR000014">
    <property type="entry name" value="PAS"/>
</dbReference>
<dbReference type="SUPFAM" id="SSF55785">
    <property type="entry name" value="PYP-like sensor domain (PAS domain)"/>
    <property type="match status" value="2"/>
</dbReference>
<keyword evidence="11" id="KW-1185">Reference proteome</keyword>
<dbReference type="SMART" id="SM00911">
    <property type="entry name" value="HWE_HK"/>
    <property type="match status" value="1"/>
</dbReference>
<comment type="caution">
    <text evidence="10">The sequence shown here is derived from an EMBL/GenBank/DDBJ whole genome shotgun (WGS) entry which is preliminary data.</text>
</comment>